<organism evidence="2 3">
    <name type="scientific">Lentilactobacillus diolivorans DSM 14421</name>
    <dbReference type="NCBI Taxonomy" id="1423739"/>
    <lineage>
        <taxon>Bacteria</taxon>
        <taxon>Bacillati</taxon>
        <taxon>Bacillota</taxon>
        <taxon>Bacilli</taxon>
        <taxon>Lactobacillales</taxon>
        <taxon>Lactobacillaceae</taxon>
        <taxon>Lentilactobacillus</taxon>
    </lineage>
</organism>
<dbReference type="STRING" id="1423739.FC85_GL001362"/>
<feature type="transmembrane region" description="Helical" evidence="1">
    <location>
        <begin position="9"/>
        <end position="27"/>
    </location>
</feature>
<evidence type="ECO:0000256" key="1">
    <source>
        <dbReference type="SAM" id="Phobius"/>
    </source>
</evidence>
<name>A0A0R1S6G2_9LACO</name>
<feature type="transmembrane region" description="Helical" evidence="1">
    <location>
        <begin position="47"/>
        <end position="74"/>
    </location>
</feature>
<evidence type="ECO:0000313" key="2">
    <source>
        <dbReference type="EMBL" id="KRL64094.1"/>
    </source>
</evidence>
<evidence type="ECO:0000313" key="3">
    <source>
        <dbReference type="Proteomes" id="UP000052013"/>
    </source>
</evidence>
<dbReference type="Proteomes" id="UP000052013">
    <property type="component" value="Unassembled WGS sequence"/>
</dbReference>
<keyword evidence="1" id="KW-1133">Transmembrane helix</keyword>
<accession>A0A0R1S6G2</accession>
<dbReference type="PATRIC" id="fig|1423739.3.peg.1426"/>
<dbReference type="AlphaFoldDB" id="A0A0R1S6G2"/>
<protein>
    <submittedName>
        <fullName evidence="2">Uncharacterized protein</fullName>
    </submittedName>
</protein>
<feature type="transmembrane region" description="Helical" evidence="1">
    <location>
        <begin position="115"/>
        <end position="132"/>
    </location>
</feature>
<proteinExistence type="predicted"/>
<keyword evidence="1" id="KW-0472">Membrane</keyword>
<dbReference type="RefSeq" id="WP_057865785.1">
    <property type="nucleotide sequence ID" value="NZ_AZEY01000098.1"/>
</dbReference>
<feature type="transmembrane region" description="Helical" evidence="1">
    <location>
        <begin position="86"/>
        <end position="109"/>
    </location>
</feature>
<feature type="transmembrane region" description="Helical" evidence="1">
    <location>
        <begin position="144"/>
        <end position="162"/>
    </location>
</feature>
<keyword evidence="1" id="KW-0812">Transmembrane</keyword>
<reference evidence="2 3" key="1">
    <citation type="journal article" date="2015" name="Genome Announc.">
        <title>Expanding the biotechnology potential of lactobacilli through comparative genomics of 213 strains and associated genera.</title>
        <authorList>
            <person name="Sun Z."/>
            <person name="Harris H.M."/>
            <person name="McCann A."/>
            <person name="Guo C."/>
            <person name="Argimon S."/>
            <person name="Zhang W."/>
            <person name="Yang X."/>
            <person name="Jeffery I.B."/>
            <person name="Cooney J.C."/>
            <person name="Kagawa T.F."/>
            <person name="Liu W."/>
            <person name="Song Y."/>
            <person name="Salvetti E."/>
            <person name="Wrobel A."/>
            <person name="Rasinkangas P."/>
            <person name="Parkhill J."/>
            <person name="Rea M.C."/>
            <person name="O'Sullivan O."/>
            <person name="Ritari J."/>
            <person name="Douillard F.P."/>
            <person name="Paul Ross R."/>
            <person name="Yang R."/>
            <person name="Briner A.E."/>
            <person name="Felis G.E."/>
            <person name="de Vos W.M."/>
            <person name="Barrangou R."/>
            <person name="Klaenhammer T.R."/>
            <person name="Caufield P.W."/>
            <person name="Cui Y."/>
            <person name="Zhang H."/>
            <person name="O'Toole P.W."/>
        </authorList>
    </citation>
    <scope>NUCLEOTIDE SEQUENCE [LARGE SCALE GENOMIC DNA]</scope>
    <source>
        <strain evidence="2 3">DSM 14421</strain>
    </source>
</reference>
<sequence>MSRRQKVQLCYWLTFIVGMALALYINSREVLRIAPHTTNAVPLSRSLIGTMLVSDFGELLIVSIFFGWLATRFLTRGLLHQDKTMWASLVLMIMMTVMLMTLVVYQTAMPSWLDIPWTLCLFGGPILILINALKVDATMIDQHYLVGIMVGIGYILMMLTGLNTSTM</sequence>
<gene>
    <name evidence="2" type="ORF">FC85_GL001362</name>
</gene>
<dbReference type="EMBL" id="AZEY01000098">
    <property type="protein sequence ID" value="KRL64094.1"/>
    <property type="molecule type" value="Genomic_DNA"/>
</dbReference>
<comment type="caution">
    <text evidence="2">The sequence shown here is derived from an EMBL/GenBank/DDBJ whole genome shotgun (WGS) entry which is preliminary data.</text>
</comment>